<evidence type="ECO:0000313" key="2">
    <source>
        <dbReference type="Proteomes" id="UP001162501"/>
    </source>
</evidence>
<accession>A0ACB0DZM7</accession>
<sequence length="757" mass="79762">MQRRWLRKTGVGRAARQDAGASEVKGEEPASARPPGGKPASTVTEAQGTELRLLASNSTCSAREACVSEREQRLLRATGATRPVQQQRPAQPGVAFSMQTQSPKHRKGAAQSGDNAPVTVSVQVQPRKTTRLEKADQAKTTVAREGKETVTSLTARLYAVRQQNNVFKVHPGGSARGGGGGPRTRGASRGGHTTAEAVSPESKPEPTAHPEETKGREDSQDHGAASGDRPGQTQGLSPKAQVGDPRQHSSSGPEQRRLDLLPTHHPAFRTHARRPAAQAPGTWGLPGTARAPAPGRTRAASSSDVAAFPPRLPVQSWSTLRASRTCGGCRATANIFPGRSRLKCREATTQDWPGGAQEPDGGQSTLRGPNSETQARSYLLETRQGTLMRPEQHTGSVQGRGTCPPRGAPGHRPGLPGWLHFGFEGLHAVPVPTLGGPTSHRSDGPPLDVVQVSTCAHVAPELPLQTAHAPGCSLPAGRLGRLSHRALVEDGPSVQACGLGAGRAGPLGWRSHGGQCPRNTHGNREASEQCRDEKRLVCSLRRVNEAPAAPSWKRTENEILYLGGGHPKSTACKAICGGGGGQRPSGQTLTKHLSAGRRPPPQGDCGPGSAAWSAGEPTPAGTPVPVLARGRPGVRARFHLLALALPAARPEEAPRVPRCQPGRRPRGAQLEWRPGAETEAGAREPRHRELRRDGRPVPPAGARRCAAPPGRGAWEGVRPAEGLRPAERLRGALRARRARLGPGLKGDKVQPCAGIKA</sequence>
<name>A0ACB0DZM7_RANTA</name>
<proteinExistence type="predicted"/>
<protein>
    <submittedName>
        <fullName evidence="1">Uncharacterized protein</fullName>
    </submittedName>
</protein>
<reference evidence="1" key="1">
    <citation type="submission" date="2023-05" db="EMBL/GenBank/DDBJ databases">
        <authorList>
            <consortium name="ELIXIR-Norway"/>
        </authorList>
    </citation>
    <scope>NUCLEOTIDE SEQUENCE</scope>
</reference>
<evidence type="ECO:0000313" key="1">
    <source>
        <dbReference type="EMBL" id="CAI9693657.1"/>
    </source>
</evidence>
<dbReference type="Proteomes" id="UP001162501">
    <property type="component" value="Chromosome 13"/>
</dbReference>
<gene>
    <name evidence="1" type="ORF">MRATA1EN3_LOCUS4870</name>
</gene>
<dbReference type="EMBL" id="OX596097">
    <property type="protein sequence ID" value="CAI9693657.1"/>
    <property type="molecule type" value="Genomic_DNA"/>
</dbReference>
<organism evidence="1 2">
    <name type="scientific">Rangifer tarandus platyrhynchus</name>
    <name type="common">Svalbard reindeer</name>
    <dbReference type="NCBI Taxonomy" id="3082113"/>
    <lineage>
        <taxon>Eukaryota</taxon>
        <taxon>Metazoa</taxon>
        <taxon>Chordata</taxon>
        <taxon>Craniata</taxon>
        <taxon>Vertebrata</taxon>
        <taxon>Euteleostomi</taxon>
        <taxon>Mammalia</taxon>
        <taxon>Eutheria</taxon>
        <taxon>Laurasiatheria</taxon>
        <taxon>Artiodactyla</taxon>
        <taxon>Ruminantia</taxon>
        <taxon>Pecora</taxon>
        <taxon>Cervidae</taxon>
        <taxon>Odocoileinae</taxon>
        <taxon>Rangifer</taxon>
    </lineage>
</organism>